<protein>
    <submittedName>
        <fullName evidence="1">Uncharacterized protein</fullName>
    </submittedName>
</protein>
<proteinExistence type="predicted"/>
<dbReference type="Proteomes" id="UP001597227">
    <property type="component" value="Unassembled WGS sequence"/>
</dbReference>
<dbReference type="RefSeq" id="WP_304219029.1">
    <property type="nucleotide sequence ID" value="NZ_JBHUEK010000004.1"/>
</dbReference>
<organism evidence="1 2">
    <name type="scientific">Fredinandcohnia salidurans</name>
    <dbReference type="NCBI Taxonomy" id="2595041"/>
    <lineage>
        <taxon>Bacteria</taxon>
        <taxon>Bacillati</taxon>
        <taxon>Bacillota</taxon>
        <taxon>Bacilli</taxon>
        <taxon>Bacillales</taxon>
        <taxon>Bacillaceae</taxon>
        <taxon>Fredinandcohnia</taxon>
    </lineage>
</organism>
<evidence type="ECO:0000313" key="1">
    <source>
        <dbReference type="EMBL" id="MFD1777377.1"/>
    </source>
</evidence>
<accession>A0ABW4MHA1</accession>
<reference evidence="2" key="1">
    <citation type="journal article" date="2019" name="Int. J. Syst. Evol. Microbiol.">
        <title>The Global Catalogue of Microorganisms (GCM) 10K type strain sequencing project: providing services to taxonomists for standard genome sequencing and annotation.</title>
        <authorList>
            <consortium name="The Broad Institute Genomics Platform"/>
            <consortium name="The Broad Institute Genome Sequencing Center for Infectious Disease"/>
            <person name="Wu L."/>
            <person name="Ma J."/>
        </authorList>
    </citation>
    <scope>NUCLEOTIDE SEQUENCE [LARGE SCALE GENOMIC DNA]</scope>
    <source>
        <strain evidence="2">CCUG 15531</strain>
    </source>
</reference>
<sequence>MDKKAGNQNLPDFKELNDRIIADASDEPMLVIKTNLDPKDATEENPYYKEIESDNREEFTSFFEES</sequence>
<gene>
    <name evidence="1" type="ORF">ACFSFW_01605</name>
</gene>
<name>A0ABW4MHA1_9BACI</name>
<keyword evidence="2" id="KW-1185">Reference proteome</keyword>
<evidence type="ECO:0000313" key="2">
    <source>
        <dbReference type="Proteomes" id="UP001597227"/>
    </source>
</evidence>
<dbReference type="EMBL" id="JBHUEK010000004">
    <property type="protein sequence ID" value="MFD1777377.1"/>
    <property type="molecule type" value="Genomic_DNA"/>
</dbReference>
<comment type="caution">
    <text evidence="1">The sequence shown here is derived from an EMBL/GenBank/DDBJ whole genome shotgun (WGS) entry which is preliminary data.</text>
</comment>